<proteinExistence type="predicted"/>
<dbReference type="GeneID" id="93528709"/>
<evidence type="ECO:0000313" key="1">
    <source>
        <dbReference type="EMBL" id="QQT99240.1"/>
    </source>
</evidence>
<accession>A0A9Q6ZB72</accession>
<reference evidence="1 2" key="1">
    <citation type="submission" date="2021-01" db="EMBL/GenBank/DDBJ databases">
        <title>FDA dAtabase for Regulatory Grade micrObial Sequences (FDA-ARGOS): Supporting development and validation of Infectious Disease Dx tests.</title>
        <authorList>
            <person name="Sproer C."/>
            <person name="Gronow S."/>
            <person name="Severitt S."/>
            <person name="Schroder I."/>
            <person name="Tallon L."/>
            <person name="Sadzewicz L."/>
            <person name="Zhao X."/>
            <person name="Boylan J."/>
            <person name="Ott S."/>
            <person name="Bowen H."/>
            <person name="Vavikolanu K."/>
            <person name="Mehta A."/>
            <person name="Aluvathingal J."/>
            <person name="Nadendla S."/>
            <person name="Lowell S."/>
            <person name="Myers T."/>
            <person name="Yan Y."/>
            <person name="Sichtig H."/>
        </authorList>
    </citation>
    <scope>NUCLEOTIDE SEQUENCE [LARGE SCALE GENOMIC DNA]</scope>
    <source>
        <strain evidence="1 2">FDAARGOS_1131</strain>
    </source>
</reference>
<sequence>MKKALILLVLGAVFITGCSKDSAKEKEEQTTKEALLDLKIKEATKVFDKYGWTPDSNVDRNSKAFRAEYEQMDLEQLDKMLKMFHEGVEYENIDSIKEDNKGGTDYTINSTSSYITGNHSFEFGSSTSRIDFDFDFSSVVVSSSSAEISVPIVTATYVHKEGGTFQYQGETAQVEAKGEITYAGNKRNSVMKGWVDKVGNGKVTSFRI</sequence>
<dbReference type="PROSITE" id="PS51257">
    <property type="entry name" value="PROKAR_LIPOPROTEIN"/>
    <property type="match status" value="1"/>
</dbReference>
<dbReference type="RefSeq" id="WP_002987088.1">
    <property type="nucleotide sequence ID" value="NZ_CP068108.1"/>
</dbReference>
<evidence type="ECO:0000313" key="2">
    <source>
        <dbReference type="Proteomes" id="UP000596202"/>
    </source>
</evidence>
<organism evidence="1 2">
    <name type="scientific">Myroides odoratus</name>
    <name type="common">Flavobacterium odoratum</name>
    <dbReference type="NCBI Taxonomy" id="256"/>
    <lineage>
        <taxon>Bacteria</taxon>
        <taxon>Pseudomonadati</taxon>
        <taxon>Bacteroidota</taxon>
        <taxon>Flavobacteriia</taxon>
        <taxon>Flavobacteriales</taxon>
        <taxon>Flavobacteriaceae</taxon>
        <taxon>Myroides</taxon>
    </lineage>
</organism>
<gene>
    <name evidence="1" type="ORF">I6I88_13630</name>
</gene>
<dbReference type="Proteomes" id="UP000596202">
    <property type="component" value="Chromosome"/>
</dbReference>
<name>A0A9Q6ZB72_MYROD</name>
<dbReference type="EMBL" id="CP068108">
    <property type="protein sequence ID" value="QQT99240.1"/>
    <property type="molecule type" value="Genomic_DNA"/>
</dbReference>
<protein>
    <submittedName>
        <fullName evidence="1">Uncharacterized protein</fullName>
    </submittedName>
</protein>
<dbReference type="OrthoDB" id="10013542at2"/>
<dbReference type="AlphaFoldDB" id="A0A9Q6ZB72"/>